<sequence length="328" mass="36860">MSQTMVSSFSMDISTYSNDLYEYPAMKRPDTEFPNAFIFYWENLLMPINWMRQQLGFHPSIPALQATKQQILRTPNLQAVFATIEQELIQLLTSVSNHGPVFIISDDSVQLVEATCRTFFPRLAYCLSSSTILTNVHVVGAPTTFQSASDKAASRVNLLQSLCRDQLFGHAPQRLFDPITGKFGLVVVSPHQTDIAACGDAYKIAPFVVVKALYVPNVKNLTLHEFKLHLRTLSSYISQAVPCDTSFAIQLYIVISFDAPFDLKKQQKCKSIVGRYITYNVREGAPTSGDLQRHKRLHLQLVERAILHVSVFRGTCRSFESGSNPALY</sequence>
<dbReference type="Proteomes" id="UP001158986">
    <property type="component" value="Unassembled WGS sequence"/>
</dbReference>
<dbReference type="EMBL" id="CAKLCB010000200">
    <property type="protein sequence ID" value="CAH0516705.1"/>
    <property type="molecule type" value="Genomic_DNA"/>
</dbReference>
<accession>A0ABN8CUA1</accession>
<proteinExistence type="predicted"/>
<comment type="caution">
    <text evidence="1">The sequence shown here is derived from an EMBL/GenBank/DDBJ whole genome shotgun (WGS) entry which is preliminary data.</text>
</comment>
<dbReference type="PANTHER" id="PTHR38899:SF1">
    <property type="entry name" value="PROTEIN KINASE"/>
    <property type="match status" value="1"/>
</dbReference>
<evidence type="ECO:0000313" key="2">
    <source>
        <dbReference type="Proteomes" id="UP001158986"/>
    </source>
</evidence>
<protein>
    <submittedName>
        <fullName evidence="1">Uncharacterized protein</fullName>
    </submittedName>
</protein>
<name>A0ABN8CUA1_9STRA</name>
<organism evidence="1 2">
    <name type="scientific">Peronospora belbahrii</name>
    <dbReference type="NCBI Taxonomy" id="622444"/>
    <lineage>
        <taxon>Eukaryota</taxon>
        <taxon>Sar</taxon>
        <taxon>Stramenopiles</taxon>
        <taxon>Oomycota</taxon>
        <taxon>Peronosporomycetes</taxon>
        <taxon>Peronosporales</taxon>
        <taxon>Peronosporaceae</taxon>
        <taxon>Peronospora</taxon>
    </lineage>
</organism>
<gene>
    <name evidence="1" type="ORF">PBS001_LOCUS3352</name>
</gene>
<evidence type="ECO:0000313" key="1">
    <source>
        <dbReference type="EMBL" id="CAH0516705.1"/>
    </source>
</evidence>
<dbReference type="PANTHER" id="PTHR38899">
    <property type="entry name" value="DOMAIN OOKINETE PROTEIN, PUTATIVE-RELATED"/>
    <property type="match status" value="1"/>
</dbReference>
<reference evidence="1 2" key="1">
    <citation type="submission" date="2021-11" db="EMBL/GenBank/DDBJ databases">
        <authorList>
            <person name="Islam A."/>
            <person name="Islam S."/>
            <person name="Flora M.S."/>
            <person name="Rahman M."/>
            <person name="Ziaur R.M."/>
            <person name="Epstein J.H."/>
            <person name="Hassan M."/>
            <person name="Klassen M."/>
            <person name="Woodard K."/>
            <person name="Webb A."/>
            <person name="Webby R.J."/>
            <person name="El Zowalaty M.E."/>
        </authorList>
    </citation>
    <scope>NUCLEOTIDE SEQUENCE [LARGE SCALE GENOMIC DNA]</scope>
    <source>
        <strain evidence="1">Pbs1</strain>
    </source>
</reference>
<keyword evidence="2" id="KW-1185">Reference proteome</keyword>